<dbReference type="Proteomes" id="UP000179284">
    <property type="component" value="Chromosome I"/>
</dbReference>
<accession>A0A1D9P2S5</accession>
<keyword evidence="4 6" id="KW-0255">Endonuclease</keyword>
<name>A0A1D9P2S5_9FIRM</name>
<dbReference type="GO" id="GO:0016891">
    <property type="term" value="F:RNA endonuclease activity producing 5'-phosphomonoesters, hydrolytic mechanism"/>
    <property type="evidence" value="ECO:0007669"/>
    <property type="project" value="TreeGrafter"/>
</dbReference>
<keyword evidence="6" id="KW-0234">DNA repair</keyword>
<evidence type="ECO:0000256" key="6">
    <source>
        <dbReference type="HAMAP-Rule" id="MF_00801"/>
    </source>
</evidence>
<dbReference type="GO" id="GO:0000287">
    <property type="term" value="F:magnesium ion binding"/>
    <property type="evidence" value="ECO:0007669"/>
    <property type="project" value="UniProtKB-UniRule"/>
</dbReference>
<dbReference type="OrthoDB" id="9790916at2"/>
<evidence type="ECO:0000256" key="1">
    <source>
        <dbReference type="ARBA" id="ARBA00004496"/>
    </source>
</evidence>
<dbReference type="InterPro" id="IPR007581">
    <property type="entry name" value="Endonuclease-V"/>
</dbReference>
<gene>
    <name evidence="6" type="primary">nfi</name>
    <name evidence="7" type="ORF">bhn_I1865</name>
</gene>
<evidence type="ECO:0000313" key="7">
    <source>
        <dbReference type="EMBL" id="AOZ96898.1"/>
    </source>
</evidence>
<dbReference type="CDD" id="cd06559">
    <property type="entry name" value="Endonuclease_V"/>
    <property type="match status" value="1"/>
</dbReference>
<keyword evidence="6" id="KW-0227">DNA damage</keyword>
<evidence type="ECO:0000256" key="4">
    <source>
        <dbReference type="ARBA" id="ARBA00022759"/>
    </source>
</evidence>
<keyword evidence="2 6" id="KW-0963">Cytoplasm</keyword>
<protein>
    <recommendedName>
        <fullName evidence="6">Endonuclease V</fullName>
        <ecNumber evidence="6">3.1.21.7</ecNumber>
    </recommendedName>
    <alternativeName>
        <fullName evidence="6">Deoxyinosine 3'endonuclease</fullName>
    </alternativeName>
    <alternativeName>
        <fullName evidence="6">Deoxyribonuclease V</fullName>
        <shortName evidence="6">DNase V</shortName>
    </alternativeName>
</protein>
<dbReference type="PANTHER" id="PTHR28511">
    <property type="entry name" value="ENDONUCLEASE V"/>
    <property type="match status" value="1"/>
</dbReference>
<evidence type="ECO:0000256" key="5">
    <source>
        <dbReference type="ARBA" id="ARBA00022801"/>
    </source>
</evidence>
<comment type="subcellular location">
    <subcellularLocation>
        <location evidence="1 6">Cytoplasm</location>
    </subcellularLocation>
</comment>
<feature type="binding site" evidence="6">
    <location>
        <position position="116"/>
    </location>
    <ligand>
        <name>Mg(2+)</name>
        <dbReference type="ChEBI" id="CHEBI:18420"/>
    </ligand>
</feature>
<proteinExistence type="inferred from homology"/>
<dbReference type="Pfam" id="PF04493">
    <property type="entry name" value="Endonuclease_5"/>
    <property type="match status" value="1"/>
</dbReference>
<dbReference type="GO" id="GO:0005737">
    <property type="term" value="C:cytoplasm"/>
    <property type="evidence" value="ECO:0007669"/>
    <property type="project" value="UniProtKB-SubCell"/>
</dbReference>
<dbReference type="EC" id="3.1.21.7" evidence="6"/>
<dbReference type="PANTHER" id="PTHR28511:SF1">
    <property type="entry name" value="ENDONUCLEASE V"/>
    <property type="match status" value="1"/>
</dbReference>
<comment type="similarity">
    <text evidence="6">Belongs to the endonuclease V family.</text>
</comment>
<sequence length="238" mass="27227">MGDKNIVYEEQHIKELFEKKQEELQSKIELNNMVTIDTLHNVAGVDLAYWKNKDKEYACCCIVVYDYKTLEVIEKKSSVGEVTVPYIAGCLAFREYELFEKTAQLLENNVDLYMFDGNGYLHPRHMGLATYAGIMLGKPTIGVAKSFYKFIDFDYSNLKPEEGNYIDIVIGGEVYGRVLRTHTGVKPIFVSVGNMIDLEVATKIVMNMIGEESHIPITTRYADIMTHEVRKNRLSNEK</sequence>
<organism evidence="7 8">
    <name type="scientific">Butyrivibrio hungatei</name>
    <dbReference type="NCBI Taxonomy" id="185008"/>
    <lineage>
        <taxon>Bacteria</taxon>
        <taxon>Bacillati</taxon>
        <taxon>Bacillota</taxon>
        <taxon>Clostridia</taxon>
        <taxon>Lachnospirales</taxon>
        <taxon>Lachnospiraceae</taxon>
        <taxon>Butyrivibrio</taxon>
    </lineage>
</organism>
<reference evidence="8" key="1">
    <citation type="submission" date="2016-10" db="EMBL/GenBank/DDBJ databases">
        <title>The complete genome sequence of the rumen bacterium Butyrivibrio hungatei MB2003.</title>
        <authorList>
            <person name="Palevich N."/>
            <person name="Kelly W.J."/>
            <person name="Leahy S.C."/>
            <person name="Altermann E."/>
            <person name="Rakonjac J."/>
            <person name="Attwood G.T."/>
        </authorList>
    </citation>
    <scope>NUCLEOTIDE SEQUENCE [LARGE SCALE GENOMIC DNA]</scope>
    <source>
        <strain evidence="8">MB2003</strain>
    </source>
</reference>
<keyword evidence="6" id="KW-0460">Magnesium</keyword>
<dbReference type="EMBL" id="CP017831">
    <property type="protein sequence ID" value="AOZ96898.1"/>
    <property type="molecule type" value="Genomic_DNA"/>
</dbReference>
<dbReference type="Gene3D" id="3.30.2170.10">
    <property type="entry name" value="archaeoglobus fulgidus dsm 4304 superfamily"/>
    <property type="match status" value="1"/>
</dbReference>
<comment type="cofactor">
    <cofactor evidence="6">
        <name>Mg(2+)</name>
        <dbReference type="ChEBI" id="CHEBI:18420"/>
    </cofactor>
</comment>
<feature type="binding site" evidence="6">
    <location>
        <position position="46"/>
    </location>
    <ligand>
        <name>Mg(2+)</name>
        <dbReference type="ChEBI" id="CHEBI:18420"/>
    </ligand>
</feature>
<dbReference type="GO" id="GO:0006281">
    <property type="term" value="P:DNA repair"/>
    <property type="evidence" value="ECO:0007669"/>
    <property type="project" value="UniProtKB-UniRule"/>
</dbReference>
<dbReference type="KEGG" id="bhu:bhn_I1865"/>
<keyword evidence="6" id="KW-0479">Metal-binding</keyword>
<dbReference type="GO" id="GO:0043737">
    <property type="term" value="F:deoxyribonuclease V activity"/>
    <property type="evidence" value="ECO:0007669"/>
    <property type="project" value="UniProtKB-UniRule"/>
</dbReference>
<feature type="site" description="Interaction with target DNA" evidence="6">
    <location>
        <position position="86"/>
    </location>
</feature>
<dbReference type="HAMAP" id="MF_00801">
    <property type="entry name" value="Endonuclease_5"/>
    <property type="match status" value="1"/>
</dbReference>
<keyword evidence="8" id="KW-1185">Reference proteome</keyword>
<evidence type="ECO:0000256" key="3">
    <source>
        <dbReference type="ARBA" id="ARBA00022722"/>
    </source>
</evidence>
<evidence type="ECO:0000313" key="8">
    <source>
        <dbReference type="Proteomes" id="UP000179284"/>
    </source>
</evidence>
<comment type="catalytic activity">
    <reaction evidence="6">
        <text>Endonucleolytic cleavage at apurinic or apyrimidinic sites to products with a 5'-phosphate.</text>
        <dbReference type="EC" id="3.1.21.7"/>
    </reaction>
</comment>
<dbReference type="AlphaFoldDB" id="A0A1D9P2S5"/>
<comment type="function">
    <text evidence="6">DNA repair enzyme involved in the repair of deaminated bases. Selectively cleaves double-stranded DNA at the second phosphodiester bond 3' to a deoxyinosine leaving behind the intact lesion on the nicked DNA.</text>
</comment>
<evidence type="ECO:0000256" key="2">
    <source>
        <dbReference type="ARBA" id="ARBA00022490"/>
    </source>
</evidence>
<dbReference type="GO" id="GO:0003727">
    <property type="term" value="F:single-stranded RNA binding"/>
    <property type="evidence" value="ECO:0007669"/>
    <property type="project" value="TreeGrafter"/>
</dbReference>
<keyword evidence="3 6" id="KW-0540">Nuclease</keyword>
<keyword evidence="5 6" id="KW-0378">Hydrolase</keyword>